<evidence type="ECO:0000313" key="3">
    <source>
        <dbReference type="Proteomes" id="UP000789570"/>
    </source>
</evidence>
<protein>
    <submittedName>
        <fullName evidence="2">17540_t:CDS:1</fullName>
    </submittedName>
</protein>
<sequence length="191" mass="22230">MNSFQKIIILLSLISILILCLPIHQSKAEIVYTESDPELEVVKLETYKDKSILIRVIKQLENGCREPDLRLRIIYENGTVTPLYISQEELGIPEWNFCRVEMGYHRIKGSYALRVYSWIPNYVLITYMNGTSYNDQENMSVFAKLISWSGKVIGDEYVGPAYIVNGIIQYPIETHFDRVQPERGFFYADFL</sequence>
<comment type="caution">
    <text evidence="2">The sequence shown here is derived from an EMBL/GenBank/DDBJ whole genome shotgun (WGS) entry which is preliminary data.</text>
</comment>
<organism evidence="2 3">
    <name type="scientific">Funneliformis caledonium</name>
    <dbReference type="NCBI Taxonomy" id="1117310"/>
    <lineage>
        <taxon>Eukaryota</taxon>
        <taxon>Fungi</taxon>
        <taxon>Fungi incertae sedis</taxon>
        <taxon>Mucoromycota</taxon>
        <taxon>Glomeromycotina</taxon>
        <taxon>Glomeromycetes</taxon>
        <taxon>Glomerales</taxon>
        <taxon>Glomeraceae</taxon>
        <taxon>Funneliformis</taxon>
    </lineage>
</organism>
<keyword evidence="3" id="KW-1185">Reference proteome</keyword>
<dbReference type="Proteomes" id="UP000789570">
    <property type="component" value="Unassembled WGS sequence"/>
</dbReference>
<feature type="non-terminal residue" evidence="2">
    <location>
        <position position="1"/>
    </location>
</feature>
<dbReference type="AlphaFoldDB" id="A0A9N9EUQ6"/>
<accession>A0A9N9EUQ6</accession>
<feature type="signal peptide" evidence="1">
    <location>
        <begin position="1"/>
        <end position="28"/>
    </location>
</feature>
<proteinExistence type="predicted"/>
<gene>
    <name evidence="2" type="ORF">FCALED_LOCUS12775</name>
</gene>
<feature type="chain" id="PRO_5040339562" evidence="1">
    <location>
        <begin position="29"/>
        <end position="191"/>
    </location>
</feature>
<feature type="non-terminal residue" evidence="2">
    <location>
        <position position="191"/>
    </location>
</feature>
<name>A0A9N9EUQ6_9GLOM</name>
<dbReference type="EMBL" id="CAJVPQ010006610">
    <property type="protein sequence ID" value="CAG8687400.1"/>
    <property type="molecule type" value="Genomic_DNA"/>
</dbReference>
<keyword evidence="1" id="KW-0732">Signal</keyword>
<dbReference type="OrthoDB" id="2493909at2759"/>
<evidence type="ECO:0000313" key="2">
    <source>
        <dbReference type="EMBL" id="CAG8687400.1"/>
    </source>
</evidence>
<reference evidence="2" key="1">
    <citation type="submission" date="2021-06" db="EMBL/GenBank/DDBJ databases">
        <authorList>
            <person name="Kallberg Y."/>
            <person name="Tangrot J."/>
            <person name="Rosling A."/>
        </authorList>
    </citation>
    <scope>NUCLEOTIDE SEQUENCE</scope>
    <source>
        <strain evidence="2">UK204</strain>
    </source>
</reference>
<evidence type="ECO:0000256" key="1">
    <source>
        <dbReference type="SAM" id="SignalP"/>
    </source>
</evidence>